<keyword evidence="1" id="KW-0732">Signal</keyword>
<evidence type="ECO:0000313" key="3">
    <source>
        <dbReference type="Proteomes" id="UP001059596"/>
    </source>
</evidence>
<organism evidence="2 3">
    <name type="scientific">Drosophila gunungcola</name>
    <name type="common">fruit fly</name>
    <dbReference type="NCBI Taxonomy" id="103775"/>
    <lineage>
        <taxon>Eukaryota</taxon>
        <taxon>Metazoa</taxon>
        <taxon>Ecdysozoa</taxon>
        <taxon>Arthropoda</taxon>
        <taxon>Hexapoda</taxon>
        <taxon>Insecta</taxon>
        <taxon>Pterygota</taxon>
        <taxon>Neoptera</taxon>
        <taxon>Endopterygota</taxon>
        <taxon>Diptera</taxon>
        <taxon>Brachycera</taxon>
        <taxon>Muscomorpha</taxon>
        <taxon>Ephydroidea</taxon>
        <taxon>Drosophilidae</taxon>
        <taxon>Drosophila</taxon>
        <taxon>Sophophora</taxon>
    </lineage>
</organism>
<accession>A0A9P9Z0Q8</accession>
<sequence>MRTYSLIFFIINEVLLVKGQYNEHNTNPQLKHFGTPLIDNSYKQLYAVLGTPIRLPQESMPKEKRFKRSSLGGKLYYDHKGKPRTRKKPRIRVNRQMENAQKNWFWNLFS</sequence>
<dbReference type="Proteomes" id="UP001059596">
    <property type="component" value="Chromosome 3R"/>
</dbReference>
<evidence type="ECO:0000256" key="1">
    <source>
        <dbReference type="SAM" id="SignalP"/>
    </source>
</evidence>
<dbReference type="AlphaFoldDB" id="A0A9P9Z0Q8"/>
<comment type="caution">
    <text evidence="2">The sequence shown here is derived from an EMBL/GenBank/DDBJ whole genome shotgun (WGS) entry which is preliminary data.</text>
</comment>
<gene>
    <name evidence="2" type="ORF">M5D96_002828</name>
</gene>
<evidence type="ECO:0000313" key="2">
    <source>
        <dbReference type="EMBL" id="KAI8046617.1"/>
    </source>
</evidence>
<proteinExistence type="predicted"/>
<protein>
    <submittedName>
        <fullName evidence="2">Uncharacterized protein</fullName>
    </submittedName>
</protein>
<name>A0A9P9Z0Q8_9MUSC</name>
<dbReference type="EMBL" id="JAMKOV010000001">
    <property type="protein sequence ID" value="KAI8046617.1"/>
    <property type="molecule type" value="Genomic_DNA"/>
</dbReference>
<keyword evidence="3" id="KW-1185">Reference proteome</keyword>
<reference evidence="2" key="1">
    <citation type="journal article" date="2023" name="Genome Biol. Evol.">
        <title>Long-read-based Genome Assembly of Drosophila gunungcola Reveals Fewer Chemosensory Genes in Flower-breeding Species.</title>
        <authorList>
            <person name="Negi A."/>
            <person name="Liao B.Y."/>
            <person name="Yeh S.D."/>
        </authorList>
    </citation>
    <scope>NUCLEOTIDE SEQUENCE</scope>
    <source>
        <strain evidence="2">Sukarami</strain>
    </source>
</reference>
<feature type="chain" id="PRO_5040353842" evidence="1">
    <location>
        <begin position="20"/>
        <end position="110"/>
    </location>
</feature>
<feature type="signal peptide" evidence="1">
    <location>
        <begin position="1"/>
        <end position="19"/>
    </location>
</feature>